<feature type="domain" description="DH" evidence="5">
    <location>
        <begin position="724"/>
        <end position="953"/>
    </location>
</feature>
<evidence type="ECO:0000259" key="4">
    <source>
        <dbReference type="PROSITE" id="PS50003"/>
    </source>
</evidence>
<dbReference type="InterPro" id="IPR036865">
    <property type="entry name" value="CRAL-TRIO_dom_sf"/>
</dbReference>
<dbReference type="InterPro" id="IPR000219">
    <property type="entry name" value="DH_dom"/>
</dbReference>
<reference evidence="6" key="1">
    <citation type="submission" date="2024-06" db="EMBL/GenBank/DDBJ databases">
        <authorList>
            <person name="Liu X."/>
            <person name="Lenzi L."/>
            <person name="Haldenby T S."/>
            <person name="Uol C."/>
        </authorList>
    </citation>
    <scope>NUCLEOTIDE SEQUENCE</scope>
</reference>
<dbReference type="SMART" id="SM00233">
    <property type="entry name" value="PH"/>
    <property type="match status" value="1"/>
</dbReference>
<dbReference type="Pfam" id="PF22697">
    <property type="entry name" value="SOS1_NGEF_PH"/>
    <property type="match status" value="1"/>
</dbReference>
<dbReference type="InterPro" id="IPR055251">
    <property type="entry name" value="SOS1_NGEF_PH"/>
</dbReference>
<dbReference type="PROSITE" id="PS50010">
    <property type="entry name" value="DH_2"/>
    <property type="match status" value="1"/>
</dbReference>
<feature type="domain" description="PH" evidence="4">
    <location>
        <begin position="962"/>
        <end position="1135"/>
    </location>
</feature>
<feature type="compositionally biased region" description="Low complexity" evidence="3">
    <location>
        <begin position="672"/>
        <end position="681"/>
    </location>
</feature>
<dbReference type="Pfam" id="PF13716">
    <property type="entry name" value="CRAL_TRIO_2"/>
    <property type="match status" value="1"/>
</dbReference>
<dbReference type="SUPFAM" id="SSF48065">
    <property type="entry name" value="DBL homology domain (DH-domain)"/>
    <property type="match status" value="1"/>
</dbReference>
<dbReference type="EMBL" id="CAXLJL010000156">
    <property type="protein sequence ID" value="CAL5133253.1"/>
    <property type="molecule type" value="Genomic_DNA"/>
</dbReference>
<dbReference type="InterPro" id="IPR001849">
    <property type="entry name" value="PH_domain"/>
</dbReference>
<dbReference type="SMART" id="SM00325">
    <property type="entry name" value="RhoGEF"/>
    <property type="match status" value="1"/>
</dbReference>
<dbReference type="InterPro" id="IPR001251">
    <property type="entry name" value="CRAL-TRIO_dom"/>
</dbReference>
<feature type="compositionally biased region" description="Polar residues" evidence="3">
    <location>
        <begin position="682"/>
        <end position="691"/>
    </location>
</feature>
<evidence type="ECO:0000259" key="5">
    <source>
        <dbReference type="PROSITE" id="PS50010"/>
    </source>
</evidence>
<evidence type="ECO:0000313" key="7">
    <source>
        <dbReference type="Proteomes" id="UP001497525"/>
    </source>
</evidence>
<dbReference type="InterPro" id="IPR035899">
    <property type="entry name" value="DBL_dom_sf"/>
</dbReference>
<proteinExistence type="predicted"/>
<dbReference type="Proteomes" id="UP001497525">
    <property type="component" value="Unassembled WGS sequence"/>
</dbReference>
<comment type="caution">
    <text evidence="6">The sequence shown here is derived from an EMBL/GenBank/DDBJ whole genome shotgun (WGS) entry which is preliminary data.</text>
</comment>
<evidence type="ECO:0000256" key="3">
    <source>
        <dbReference type="SAM" id="MobiDB-lite"/>
    </source>
</evidence>
<organism evidence="6 7">
    <name type="scientific">Calicophoron daubneyi</name>
    <name type="common">Rumen fluke</name>
    <name type="synonym">Paramphistomum daubneyi</name>
    <dbReference type="NCBI Taxonomy" id="300641"/>
    <lineage>
        <taxon>Eukaryota</taxon>
        <taxon>Metazoa</taxon>
        <taxon>Spiralia</taxon>
        <taxon>Lophotrochozoa</taxon>
        <taxon>Platyhelminthes</taxon>
        <taxon>Trematoda</taxon>
        <taxon>Digenea</taxon>
        <taxon>Plagiorchiida</taxon>
        <taxon>Pronocephalata</taxon>
        <taxon>Paramphistomoidea</taxon>
        <taxon>Paramphistomidae</taxon>
        <taxon>Calicophoron</taxon>
    </lineage>
</organism>
<dbReference type="GO" id="GO:0005737">
    <property type="term" value="C:cytoplasm"/>
    <property type="evidence" value="ECO:0007669"/>
    <property type="project" value="TreeGrafter"/>
</dbReference>
<dbReference type="SUPFAM" id="SSF50729">
    <property type="entry name" value="PH domain-like"/>
    <property type="match status" value="1"/>
</dbReference>
<evidence type="ECO:0000256" key="1">
    <source>
        <dbReference type="ARBA" id="ARBA00022658"/>
    </source>
</evidence>
<dbReference type="PROSITE" id="PS50003">
    <property type="entry name" value="PH_DOMAIN"/>
    <property type="match status" value="1"/>
</dbReference>
<accession>A0AAV2T733</accession>
<dbReference type="AlphaFoldDB" id="A0AAV2T733"/>
<feature type="compositionally biased region" description="Polar residues" evidence="3">
    <location>
        <begin position="1159"/>
        <end position="1175"/>
    </location>
</feature>
<dbReference type="GO" id="GO:0005085">
    <property type="term" value="F:guanyl-nucleotide exchange factor activity"/>
    <property type="evidence" value="ECO:0007669"/>
    <property type="project" value="UniProtKB-KW"/>
</dbReference>
<dbReference type="InterPro" id="IPR011993">
    <property type="entry name" value="PH-like_dom_sf"/>
</dbReference>
<dbReference type="SUPFAM" id="SSF52087">
    <property type="entry name" value="CRAL/TRIO domain"/>
    <property type="match status" value="1"/>
</dbReference>
<dbReference type="InterPro" id="IPR051336">
    <property type="entry name" value="RhoGEF_Guanine_NuclExch_SF"/>
</dbReference>
<dbReference type="Gene3D" id="1.20.900.10">
    <property type="entry name" value="Dbl homology (DH) domain"/>
    <property type="match status" value="1"/>
</dbReference>
<feature type="coiled-coil region" evidence="2">
    <location>
        <begin position="629"/>
        <end position="656"/>
    </location>
</feature>
<evidence type="ECO:0000256" key="2">
    <source>
        <dbReference type="SAM" id="Coils"/>
    </source>
</evidence>
<feature type="region of interest" description="Disordered" evidence="3">
    <location>
        <begin position="401"/>
        <end position="422"/>
    </location>
</feature>
<evidence type="ECO:0008006" key="8">
    <source>
        <dbReference type="Google" id="ProtNLM"/>
    </source>
</evidence>
<name>A0AAV2T733_CALDB</name>
<feature type="region of interest" description="Disordered" evidence="3">
    <location>
        <begin position="664"/>
        <end position="716"/>
    </location>
</feature>
<dbReference type="Pfam" id="PF00621">
    <property type="entry name" value="RhoGEF"/>
    <property type="match status" value="1"/>
</dbReference>
<protein>
    <recommendedName>
        <fullName evidence="8">Guanine nucleotide exchange factor DBS</fullName>
    </recommendedName>
</protein>
<keyword evidence="2" id="KW-0175">Coiled coil</keyword>
<gene>
    <name evidence="6" type="ORF">CDAUBV1_LOCUS6521</name>
</gene>
<keyword evidence="1" id="KW-0344">Guanine-nucleotide releasing factor</keyword>
<evidence type="ECO:0000313" key="6">
    <source>
        <dbReference type="EMBL" id="CAL5133253.1"/>
    </source>
</evidence>
<feature type="region of interest" description="Disordered" evidence="3">
    <location>
        <begin position="1146"/>
        <end position="1206"/>
    </location>
</feature>
<dbReference type="PANTHER" id="PTHR22826:SF211">
    <property type="entry name" value="LD43457P"/>
    <property type="match status" value="1"/>
</dbReference>
<dbReference type="Gene3D" id="2.30.29.30">
    <property type="entry name" value="Pleckstrin-homology domain (PH domain)/Phosphotyrosine-binding domain (PTB)"/>
    <property type="match status" value="1"/>
</dbReference>
<dbReference type="PANTHER" id="PTHR22826">
    <property type="entry name" value="RHO GUANINE EXCHANGE FACTOR-RELATED"/>
    <property type="match status" value="1"/>
</dbReference>
<sequence>MQEPTRVVARNVVDAVNAQYAVFTGGHDREFRSLIVFPDLGLERIPDSDYVLLMKYFSSLSSTHASVRSFVIVIDRRTGTWTSVKQLVDQINDFFPASLEQIYVLKPQGLLQRLFIEKTMAWIRDGCKYEISFLDSVTELSPFIEIGHLPTNIGGELSFNTETWLKDRMSIEDFRRTVDDVCNRGQLLIASLGHSVSDSCSLTISDVDLQSTLYLNAPYLPPVVNELRRRRRQWLSSVAECETEGLQLRSGLRDTKDIEESEAAKLCRDNESDYSSLPRKGKNCQCDSDAPHWAHQGVAFDLPVDRVFHVINLEHILVRLTEARSRFNAAWKLFIRRANIAKLIGEIELRFNELQPLKSIWENLIESSLDYQPVRSSPQTESDISAPTYFSNGTKNRLQKSASVSDVPLSEKANTIPPDISGDTMNLEGLEAVVSRLTEAEQFATRLLPELQALSRSSSKLISSLSTGDSPTGSIDLDWTEIGTLTNFTFQLEDESDVDHPTTPAALERLECLSKLQLPALQLPLDAEKWPILFRQLAKLAQTNLPKVVDQLSRLLQLYAEISQARIWIERGRKLVEDATPSEKLASWSLPECRTRLQELTSLCVSRESTIQLLTDPKLFHSRFALIVNTELRSTLKELLREVEDVERMCQVAIASIRQHISRASFPRHQHSSTSLSPQSSGTETPQGSHKSPTKGYLEQQQDADDTAVSQSEQSAATLNPARRFQLAWDELVDTERGYVNFLQHVYDVVWLADTAGSDKSQQQQQQSKESISSVPVPPFMRDNQNWLLVNWPELLCFHRDTLLPSLEQCSGDVTKLSQWAQQMLPRLIDLYSTYCSTYESAVQIAVQLERDRLYSPWVQACSAQVHERELRLSMKNAPVDDTAVQDVPPTAPEPVRPVLQLSARLLSPVQRFQRYHLLLDRLERLALTEVDKAELSNAHKTMLLMCETVNLTMRFRGLSIRPSDLGKLLLRADFSISRVDSRSSQQRHVFLFTNAILLTKFRTSAATYTGSSGAILSGDFSSSDSRDRAGSNHSLSGTALHPLVSNLASLAKSHGLVGSDTSLLGSGSSLHESGSVYEIKQELLLAQIGLTPSVRSDRRRFAVWTANRAQTYIFQSADANLRDQWVRSINDLLMAQLRRLRDEASQRYKPSRIAVPRSPSSPGDRQQSNRSCSLTVPLDAEFSKTRAHNGSLKSLPSAAGSRKHS</sequence>